<dbReference type="CDD" id="cd00293">
    <property type="entry name" value="USP-like"/>
    <property type="match status" value="1"/>
</dbReference>
<dbReference type="InterPro" id="IPR014729">
    <property type="entry name" value="Rossmann-like_a/b/a_fold"/>
</dbReference>
<dbReference type="OrthoDB" id="1522603at2"/>
<dbReference type="InterPro" id="IPR006016">
    <property type="entry name" value="UspA"/>
</dbReference>
<dbReference type="EMBL" id="FPCA01000001">
    <property type="protein sequence ID" value="SFU47005.1"/>
    <property type="molecule type" value="Genomic_DNA"/>
</dbReference>
<evidence type="ECO:0000313" key="3">
    <source>
        <dbReference type="Proteomes" id="UP000182491"/>
    </source>
</evidence>
<keyword evidence="3" id="KW-1185">Reference proteome</keyword>
<dbReference type="Gene3D" id="3.40.50.620">
    <property type="entry name" value="HUPs"/>
    <property type="match status" value="1"/>
</dbReference>
<dbReference type="STRING" id="388950.GCA_001611675_00062"/>
<evidence type="ECO:0000259" key="1">
    <source>
        <dbReference type="Pfam" id="PF00582"/>
    </source>
</evidence>
<dbReference type="RefSeq" id="WP_139237098.1">
    <property type="nucleotide sequence ID" value="NZ_BMXC01000001.1"/>
</dbReference>
<dbReference type="AlphaFoldDB" id="A0A1I7GEY8"/>
<gene>
    <name evidence="2" type="ORF">SAMN04487941_0963</name>
</gene>
<accession>A0A1I7GEY8</accession>
<organism evidence="2 3">
    <name type="scientific">Pontibacter akesuensis</name>
    <dbReference type="NCBI Taxonomy" id="388950"/>
    <lineage>
        <taxon>Bacteria</taxon>
        <taxon>Pseudomonadati</taxon>
        <taxon>Bacteroidota</taxon>
        <taxon>Cytophagia</taxon>
        <taxon>Cytophagales</taxon>
        <taxon>Hymenobacteraceae</taxon>
        <taxon>Pontibacter</taxon>
    </lineage>
</organism>
<dbReference type="SUPFAM" id="SSF52402">
    <property type="entry name" value="Adenine nucleotide alpha hydrolases-like"/>
    <property type="match status" value="1"/>
</dbReference>
<protein>
    <submittedName>
        <fullName evidence="2">Nucleotide-binding universal stress protein, UspA family</fullName>
    </submittedName>
</protein>
<feature type="domain" description="UspA" evidence="1">
    <location>
        <begin position="1"/>
        <end position="120"/>
    </location>
</feature>
<dbReference type="Pfam" id="PF00582">
    <property type="entry name" value="Usp"/>
    <property type="match status" value="1"/>
</dbReference>
<evidence type="ECO:0000313" key="2">
    <source>
        <dbReference type="EMBL" id="SFU47005.1"/>
    </source>
</evidence>
<name>A0A1I7GEY8_9BACT</name>
<dbReference type="Proteomes" id="UP000182491">
    <property type="component" value="Unassembled WGS sequence"/>
</dbReference>
<sequence length="248" mass="26630">MKNILVATDFSDNARNSAIYAARLACCAGCRLILLHTYSMADVVAENEDSKPCIEKRRQAKMDELAHELHDHYGVSVTRLLKPGFSADEIPSLARRVKADVVVLAFSSLQQLQSGETTTTLLATGMPALLFVPPLAVFTQAAGMAFGQEQYGTRIAENSLLPKLKKVYGTGSFLQPHQPIAAVGESSIRNDVAIVSTAAPVKNPFIAQLQPHQLLVLFAVAATSIGSGAMDFLSDESNLSHPILVLRG</sequence>
<proteinExistence type="predicted"/>
<reference evidence="3" key="1">
    <citation type="submission" date="2016-10" db="EMBL/GenBank/DDBJ databases">
        <authorList>
            <person name="Varghese N."/>
        </authorList>
    </citation>
    <scope>NUCLEOTIDE SEQUENCE [LARGE SCALE GENOMIC DNA]</scope>
    <source>
        <strain evidence="3">DSM 18820</strain>
    </source>
</reference>